<feature type="region of interest" description="Disordered" evidence="5">
    <location>
        <begin position="247"/>
        <end position="333"/>
    </location>
</feature>
<dbReference type="EMBL" id="MPZN01000007">
    <property type="protein sequence ID" value="PPL19875.1"/>
    <property type="molecule type" value="Genomic_DNA"/>
</dbReference>
<feature type="compositionally biased region" description="Gly residues" evidence="5">
    <location>
        <begin position="275"/>
        <end position="286"/>
    </location>
</feature>
<proteinExistence type="inferred from homology"/>
<dbReference type="Pfam" id="PF00877">
    <property type="entry name" value="NLPC_P60"/>
    <property type="match status" value="1"/>
</dbReference>
<keyword evidence="3" id="KW-0378">Hydrolase</keyword>
<dbReference type="PROSITE" id="PS51935">
    <property type="entry name" value="NLPC_P60"/>
    <property type="match status" value="1"/>
</dbReference>
<dbReference type="InterPro" id="IPR000064">
    <property type="entry name" value="NLP_P60_dom"/>
</dbReference>
<protein>
    <recommendedName>
        <fullName evidence="6">NlpC/P60 domain-containing protein</fullName>
    </recommendedName>
</protein>
<keyword evidence="2" id="KW-0645">Protease</keyword>
<name>A0ABX5AYA0_9MICO</name>
<accession>A0ABX5AYA0</accession>
<dbReference type="PANTHER" id="PTHR47359:SF3">
    <property type="entry name" value="NLP_P60 DOMAIN-CONTAINING PROTEIN-RELATED"/>
    <property type="match status" value="1"/>
</dbReference>
<dbReference type="PANTHER" id="PTHR47359">
    <property type="entry name" value="PEPTIDOGLYCAN DL-ENDOPEPTIDASE CWLO"/>
    <property type="match status" value="1"/>
</dbReference>
<dbReference type="SUPFAM" id="SSF54001">
    <property type="entry name" value="Cysteine proteinases"/>
    <property type="match status" value="1"/>
</dbReference>
<dbReference type="InterPro" id="IPR038765">
    <property type="entry name" value="Papain-like_cys_pep_sf"/>
</dbReference>
<evidence type="ECO:0000256" key="2">
    <source>
        <dbReference type="ARBA" id="ARBA00022670"/>
    </source>
</evidence>
<evidence type="ECO:0000313" key="7">
    <source>
        <dbReference type="EMBL" id="PPL19875.1"/>
    </source>
</evidence>
<gene>
    <name evidence="7" type="ORF">GY24_03720</name>
</gene>
<dbReference type="Gene3D" id="3.90.1720.10">
    <property type="entry name" value="endopeptidase domain like (from Nostoc punctiforme)"/>
    <property type="match status" value="1"/>
</dbReference>
<reference evidence="7 8" key="1">
    <citation type="journal article" date="2008" name="Int. J. Syst. Evol. Microbiol.">
        <title>Leifsonia pindariensis sp. nov., isolated from the Pindari glacier of the Indian Himalayas, and emended description of the genus Leifsonia.</title>
        <authorList>
            <person name="Reddy G.S."/>
            <person name="Prabagaran S.R."/>
            <person name="Shivaji S."/>
        </authorList>
    </citation>
    <scope>NUCLEOTIDE SEQUENCE [LARGE SCALE GENOMIC DNA]</scope>
    <source>
        <strain evidence="7 8">PON 10</strain>
    </source>
</reference>
<keyword evidence="8" id="KW-1185">Reference proteome</keyword>
<feature type="compositionally biased region" description="Basic and acidic residues" evidence="5">
    <location>
        <begin position="247"/>
        <end position="259"/>
    </location>
</feature>
<feature type="domain" description="NlpC/P60" evidence="6">
    <location>
        <begin position="334"/>
        <end position="459"/>
    </location>
</feature>
<sequence length="459" mass="47964">MADPRTRPLSRVKPATIFSAVTIGAVAATVGLVGPVSAAPDYPSWSDVQNAKNNEATKKAEIAKLTGFLDALRATADAAMKDSMVAAEAWRVNQEQLTAATEREKTLKSQQAAAAKKAETSKMRAGLLASHLARSGGQDMSVNLFLQGDGADDLLRQLGVASKLSEQSREIYSEAIQDSNTAASLADQAAAATVERQRLSAEAQSRLDTANSTAQVAVNAYDAEQRKSDELYAQLALLRDSTAELERARVEGERAEEAAKNPPPVAPPITPPAGGSNGGSGSGGGSTPKPTTPPTTPVTPPTTPVTPPTTPVTPPVAPPVTPPVTPPVSPPSNASAVEQAISFALSQTGKRYQLGGAGPDVWDCSGLTMKAYGSAGVGIGSHGATAQYNTMRNQGRLVPFSERQRGDLIFWEGRPGDVYHVAIYLGNGRIVEAPNENAPVREYFIWGMGDVVSYVGRPG</sequence>
<dbReference type="Proteomes" id="UP000237755">
    <property type="component" value="Unassembled WGS sequence"/>
</dbReference>
<feature type="compositionally biased region" description="Pro residues" evidence="5">
    <location>
        <begin position="261"/>
        <end position="271"/>
    </location>
</feature>
<evidence type="ECO:0000256" key="5">
    <source>
        <dbReference type="SAM" id="MobiDB-lite"/>
    </source>
</evidence>
<evidence type="ECO:0000256" key="4">
    <source>
        <dbReference type="ARBA" id="ARBA00022807"/>
    </source>
</evidence>
<evidence type="ECO:0000256" key="1">
    <source>
        <dbReference type="ARBA" id="ARBA00007074"/>
    </source>
</evidence>
<dbReference type="InterPro" id="IPR051794">
    <property type="entry name" value="PG_Endopeptidase_C40"/>
</dbReference>
<evidence type="ECO:0000313" key="8">
    <source>
        <dbReference type="Proteomes" id="UP000237755"/>
    </source>
</evidence>
<organism evidence="7 8">
    <name type="scientific">Microterricola pindariensis</name>
    <dbReference type="NCBI Taxonomy" id="478010"/>
    <lineage>
        <taxon>Bacteria</taxon>
        <taxon>Bacillati</taxon>
        <taxon>Actinomycetota</taxon>
        <taxon>Actinomycetes</taxon>
        <taxon>Micrococcales</taxon>
        <taxon>Microbacteriaceae</taxon>
        <taxon>Microterricola</taxon>
    </lineage>
</organism>
<comment type="similarity">
    <text evidence="1">Belongs to the peptidase C40 family.</text>
</comment>
<comment type="caution">
    <text evidence="7">The sequence shown here is derived from an EMBL/GenBank/DDBJ whole genome shotgun (WGS) entry which is preliminary data.</text>
</comment>
<feature type="compositionally biased region" description="Pro residues" evidence="5">
    <location>
        <begin position="290"/>
        <end position="330"/>
    </location>
</feature>
<evidence type="ECO:0000259" key="6">
    <source>
        <dbReference type="PROSITE" id="PS51935"/>
    </source>
</evidence>
<evidence type="ECO:0000256" key="3">
    <source>
        <dbReference type="ARBA" id="ARBA00022801"/>
    </source>
</evidence>
<keyword evidence="4" id="KW-0788">Thiol protease</keyword>